<dbReference type="KEGG" id="sste:SAMEA4384403_1424"/>
<organism evidence="2 3">
    <name type="scientific">Mammaliicoccus stepanovicii</name>
    <dbReference type="NCBI Taxonomy" id="643214"/>
    <lineage>
        <taxon>Bacteria</taxon>
        <taxon>Bacillati</taxon>
        <taxon>Bacillota</taxon>
        <taxon>Bacilli</taxon>
        <taxon>Bacillales</taxon>
        <taxon>Staphylococcaceae</taxon>
        <taxon>Mammaliicoccus</taxon>
    </lineage>
</organism>
<evidence type="ECO:0000256" key="1">
    <source>
        <dbReference type="SAM" id="Phobius"/>
    </source>
</evidence>
<gene>
    <name evidence="2" type="ORF">SAMEA4384403_01424</name>
</gene>
<protein>
    <submittedName>
        <fullName evidence="2">Membrane protein</fullName>
    </submittedName>
</protein>
<feature type="transmembrane region" description="Helical" evidence="1">
    <location>
        <begin position="73"/>
        <end position="91"/>
    </location>
</feature>
<feature type="transmembrane region" description="Helical" evidence="1">
    <location>
        <begin position="138"/>
        <end position="158"/>
    </location>
</feature>
<keyword evidence="1" id="KW-1133">Transmembrane helix</keyword>
<dbReference type="AlphaFoldDB" id="A0A239ZCF5"/>
<proteinExistence type="predicted"/>
<accession>A0A239ZCF5</accession>
<dbReference type="Pfam" id="PF16882">
    <property type="entry name" value="DUF5079"/>
    <property type="match status" value="1"/>
</dbReference>
<reference evidence="2 3" key="1">
    <citation type="submission" date="2017-06" db="EMBL/GenBank/DDBJ databases">
        <authorList>
            <consortium name="Pathogen Informatics"/>
        </authorList>
    </citation>
    <scope>NUCLEOTIDE SEQUENCE [LARGE SCALE GENOMIC DNA]</scope>
    <source>
        <strain evidence="2 3">NCTC13839</strain>
    </source>
</reference>
<dbReference type="InterPro" id="IPR031690">
    <property type="entry name" value="DUF5079"/>
</dbReference>
<feature type="transmembrane region" description="Helical" evidence="1">
    <location>
        <begin position="112"/>
        <end position="132"/>
    </location>
</feature>
<evidence type="ECO:0000313" key="2">
    <source>
        <dbReference type="EMBL" id="SNV68673.1"/>
    </source>
</evidence>
<feature type="transmembrane region" description="Helical" evidence="1">
    <location>
        <begin position="38"/>
        <end position="61"/>
    </location>
</feature>
<name>A0A239ZCF5_9STAP</name>
<keyword evidence="3" id="KW-1185">Reference proteome</keyword>
<keyword evidence="1" id="KW-0472">Membrane</keyword>
<sequence length="178" mass="20509">MYVKSYMVISPIIWIIAALCVAGYLFENKKGYKIYYLNIYMAINMIFANSIVLNAGMLYFIGMNYENQDVFNYWLYNLFILFMSMVGLVLFGRNAWESEVTRLTKFLRNLGIVIIIGTLLALAIIWIVAPTIGDESRAFFIELMFLALTNLLNIRAFFHYQLAKDEINGVGKIDSESN</sequence>
<feature type="transmembrane region" description="Helical" evidence="1">
    <location>
        <begin position="6"/>
        <end position="26"/>
    </location>
</feature>
<dbReference type="EMBL" id="LT906462">
    <property type="protein sequence ID" value="SNV68673.1"/>
    <property type="molecule type" value="Genomic_DNA"/>
</dbReference>
<keyword evidence="1" id="KW-0812">Transmembrane</keyword>
<evidence type="ECO:0000313" key="3">
    <source>
        <dbReference type="Proteomes" id="UP000242084"/>
    </source>
</evidence>
<dbReference type="Proteomes" id="UP000242084">
    <property type="component" value="Chromosome 1"/>
</dbReference>